<name>A0A371EFL1_MUCPR</name>
<feature type="non-terminal residue" evidence="1">
    <location>
        <position position="1"/>
    </location>
</feature>
<dbReference type="EMBL" id="QJKJ01014215">
    <property type="protein sequence ID" value="RDX64821.1"/>
    <property type="molecule type" value="Genomic_DNA"/>
</dbReference>
<reference evidence="1" key="1">
    <citation type="submission" date="2018-05" db="EMBL/GenBank/DDBJ databases">
        <title>Draft genome of Mucuna pruriens seed.</title>
        <authorList>
            <person name="Nnadi N.E."/>
            <person name="Vos R."/>
            <person name="Hasami M.H."/>
            <person name="Devisetty U.K."/>
            <person name="Aguiy J.C."/>
        </authorList>
    </citation>
    <scope>NUCLEOTIDE SEQUENCE [LARGE SCALE GENOMIC DNA]</scope>
    <source>
        <strain evidence="1">JCA_2017</strain>
    </source>
</reference>
<gene>
    <name evidence="1" type="ORF">CR513_56580</name>
</gene>
<evidence type="ECO:0008006" key="3">
    <source>
        <dbReference type="Google" id="ProtNLM"/>
    </source>
</evidence>
<keyword evidence="2" id="KW-1185">Reference proteome</keyword>
<comment type="caution">
    <text evidence="1">The sequence shown here is derived from an EMBL/GenBank/DDBJ whole genome shotgun (WGS) entry which is preliminary data.</text>
</comment>
<accession>A0A371EFL1</accession>
<protein>
    <recommendedName>
        <fullName evidence="3">Copia protein</fullName>
    </recommendedName>
</protein>
<organism evidence="1 2">
    <name type="scientific">Mucuna pruriens</name>
    <name type="common">Velvet bean</name>
    <name type="synonym">Dolichos pruriens</name>
    <dbReference type="NCBI Taxonomy" id="157652"/>
    <lineage>
        <taxon>Eukaryota</taxon>
        <taxon>Viridiplantae</taxon>
        <taxon>Streptophyta</taxon>
        <taxon>Embryophyta</taxon>
        <taxon>Tracheophyta</taxon>
        <taxon>Spermatophyta</taxon>
        <taxon>Magnoliopsida</taxon>
        <taxon>eudicotyledons</taxon>
        <taxon>Gunneridae</taxon>
        <taxon>Pentapetalae</taxon>
        <taxon>rosids</taxon>
        <taxon>fabids</taxon>
        <taxon>Fabales</taxon>
        <taxon>Fabaceae</taxon>
        <taxon>Papilionoideae</taxon>
        <taxon>50 kb inversion clade</taxon>
        <taxon>NPAAA clade</taxon>
        <taxon>indigoferoid/millettioid clade</taxon>
        <taxon>Phaseoleae</taxon>
        <taxon>Mucuna</taxon>
    </lineage>
</organism>
<proteinExistence type="predicted"/>
<evidence type="ECO:0000313" key="2">
    <source>
        <dbReference type="Proteomes" id="UP000257109"/>
    </source>
</evidence>
<evidence type="ECO:0000313" key="1">
    <source>
        <dbReference type="EMBL" id="RDX64821.1"/>
    </source>
</evidence>
<dbReference type="AlphaFoldDB" id="A0A371EFL1"/>
<sequence length="138" mass="16355">MLNYSTVPLSLWTHELKNVVYLLNIVPKVKVYNPYEKKLDARTISGFFISYPEKSKDNVQVTNEQVIKEEQEIAPRRYERQIRPTILRDYVVYSLECECEFSIDEDLVSFIHAMKSDNSEKWLNTMKEELKSIDDNKV</sequence>
<dbReference type="Proteomes" id="UP000257109">
    <property type="component" value="Unassembled WGS sequence"/>
</dbReference>